<dbReference type="Gene3D" id="3.40.190.10">
    <property type="entry name" value="Periplasmic binding protein-like II"/>
    <property type="match status" value="2"/>
</dbReference>
<comment type="caution">
    <text evidence="2">The sequence shown here is derived from an EMBL/GenBank/DDBJ whole genome shotgun (WGS) entry which is preliminary data.</text>
</comment>
<accession>A0A1J5RI68</accession>
<proteinExistence type="predicted"/>
<dbReference type="EMBL" id="MLJW01000160">
    <property type="protein sequence ID" value="OIQ95800.1"/>
    <property type="molecule type" value="Genomic_DNA"/>
</dbReference>
<protein>
    <submittedName>
        <fullName evidence="2">Alkanesulfonate transporter substrate-binding subunit</fullName>
    </submittedName>
</protein>
<gene>
    <name evidence="2" type="ORF">GALL_222590</name>
</gene>
<dbReference type="InterPro" id="IPR015168">
    <property type="entry name" value="SsuA/THI5"/>
</dbReference>
<evidence type="ECO:0000259" key="1">
    <source>
        <dbReference type="Pfam" id="PF09084"/>
    </source>
</evidence>
<dbReference type="InterPro" id="IPR006311">
    <property type="entry name" value="TAT_signal"/>
</dbReference>
<dbReference type="AlphaFoldDB" id="A0A1J5RI68"/>
<dbReference type="PANTHER" id="PTHR30024">
    <property type="entry name" value="ALIPHATIC SULFONATES-BINDING PROTEIN-RELATED"/>
    <property type="match status" value="1"/>
</dbReference>
<dbReference type="Pfam" id="PF09084">
    <property type="entry name" value="NMT1"/>
    <property type="match status" value="1"/>
</dbReference>
<dbReference type="PROSITE" id="PS51318">
    <property type="entry name" value="TAT"/>
    <property type="match status" value="1"/>
</dbReference>
<sequence>MNSTHDNDRHDAKTSRRKLLKVGLATSIAAGFPALARAQDSTIRIGFWPIAAGIPLYSGVKQNVFKRAGLQVEAVKFASPQQIVEAMITGRIHGSANGTASAALALGDIVEPGLCKIIAANPANTKLVLDEVLVSAHSGYKTLSELKGKRIGCGPGIQNITLAKIIFEKNGYPDVKPIEMPVGQHVAALAANQVDAVYTLEPTGTIGRLSGTTRTLEVGVISKYVLGDPMAPWYGGAASLTSSFLKAQPELAQRFIQAYLKAIDIVMAQPKLVRPDLLGYTAIDAKLAEAVPLPGFTAYNQFTPTDIGYFQKFFDVFTERKIFTRKVDVASMLYRA</sequence>
<feature type="domain" description="SsuA/THI5-like" evidence="1">
    <location>
        <begin position="54"/>
        <end position="271"/>
    </location>
</feature>
<name>A0A1J5RI68_9ZZZZ</name>
<evidence type="ECO:0000313" key="2">
    <source>
        <dbReference type="EMBL" id="OIQ95800.1"/>
    </source>
</evidence>
<dbReference type="SUPFAM" id="SSF53850">
    <property type="entry name" value="Periplasmic binding protein-like II"/>
    <property type="match status" value="1"/>
</dbReference>
<organism evidence="2">
    <name type="scientific">mine drainage metagenome</name>
    <dbReference type="NCBI Taxonomy" id="410659"/>
    <lineage>
        <taxon>unclassified sequences</taxon>
        <taxon>metagenomes</taxon>
        <taxon>ecological metagenomes</taxon>
    </lineage>
</organism>
<reference evidence="2" key="1">
    <citation type="submission" date="2016-10" db="EMBL/GenBank/DDBJ databases">
        <title>Sequence of Gallionella enrichment culture.</title>
        <authorList>
            <person name="Poehlein A."/>
            <person name="Muehling M."/>
            <person name="Daniel R."/>
        </authorList>
    </citation>
    <scope>NUCLEOTIDE SEQUENCE</scope>
</reference>